<dbReference type="OrthoDB" id="3515453at2759"/>
<feature type="signal peptide" evidence="1">
    <location>
        <begin position="1"/>
        <end position="23"/>
    </location>
</feature>
<dbReference type="EMBL" id="QGMI01000380">
    <property type="protein sequence ID" value="TVY41625.1"/>
    <property type="molecule type" value="Genomic_DNA"/>
</dbReference>
<evidence type="ECO:0000313" key="3">
    <source>
        <dbReference type="EMBL" id="TVY41625.1"/>
    </source>
</evidence>
<dbReference type="AlphaFoldDB" id="A0A8H8RVV6"/>
<evidence type="ECO:0000313" key="4">
    <source>
        <dbReference type="Proteomes" id="UP000443090"/>
    </source>
</evidence>
<name>A0A8H8RVV6_9HELO</name>
<comment type="caution">
    <text evidence="3">The sequence shown here is derived from an EMBL/GenBank/DDBJ whole genome shotgun (WGS) entry which is preliminary data.</text>
</comment>
<gene>
    <name evidence="3" type="ORF">LOCC1_G008191</name>
</gene>
<sequence>MHISTTTGFLALAVAQFITLALAQNISSAPFYLVLKSKKLTLDGAYLLPCHEGAALSALCPTTKPLTNLLHSQFSFNTTHIAAQSPLNDGVLAWNQPASTGLNDTPINIPQAMSFQYDDSSNVAVALFFFHYPTLVEFASDDQLKIFSYRDDTKPLALGTGPSDHTQHLSRWYVCDTIVTSYLYQTLAWVLGKGKPQNPSCQKVEVFRKWV</sequence>
<dbReference type="Proteomes" id="UP000443090">
    <property type="component" value="Unassembled WGS sequence"/>
</dbReference>
<feature type="domain" description="DUF7907" evidence="2">
    <location>
        <begin position="28"/>
        <end position="208"/>
    </location>
</feature>
<dbReference type="InterPro" id="IPR057229">
    <property type="entry name" value="DUF7907"/>
</dbReference>
<evidence type="ECO:0000259" key="2">
    <source>
        <dbReference type="Pfam" id="PF25484"/>
    </source>
</evidence>
<reference evidence="3 4" key="1">
    <citation type="submission" date="2018-05" db="EMBL/GenBank/DDBJ databases">
        <title>Genome sequencing and assembly of the regulated plant pathogen Lachnellula willkommii and related sister species for the development of diagnostic species identification markers.</title>
        <authorList>
            <person name="Giroux E."/>
            <person name="Bilodeau G."/>
        </authorList>
    </citation>
    <scope>NUCLEOTIDE SEQUENCE [LARGE SCALE GENOMIC DNA]</scope>
    <source>
        <strain evidence="3 4">CBS 160.35</strain>
    </source>
</reference>
<feature type="chain" id="PRO_5034889672" description="DUF7907 domain-containing protein" evidence="1">
    <location>
        <begin position="24"/>
        <end position="211"/>
    </location>
</feature>
<accession>A0A8H8RVV6</accession>
<dbReference type="Pfam" id="PF25484">
    <property type="entry name" value="DUF7907"/>
    <property type="match status" value="1"/>
</dbReference>
<organism evidence="3 4">
    <name type="scientific">Lachnellula occidentalis</name>
    <dbReference type="NCBI Taxonomy" id="215460"/>
    <lineage>
        <taxon>Eukaryota</taxon>
        <taxon>Fungi</taxon>
        <taxon>Dikarya</taxon>
        <taxon>Ascomycota</taxon>
        <taxon>Pezizomycotina</taxon>
        <taxon>Leotiomycetes</taxon>
        <taxon>Helotiales</taxon>
        <taxon>Lachnaceae</taxon>
        <taxon>Lachnellula</taxon>
    </lineage>
</organism>
<keyword evidence="4" id="KW-1185">Reference proteome</keyword>
<proteinExistence type="predicted"/>
<protein>
    <recommendedName>
        <fullName evidence="2">DUF7907 domain-containing protein</fullName>
    </recommendedName>
</protein>
<keyword evidence="1" id="KW-0732">Signal</keyword>
<evidence type="ECO:0000256" key="1">
    <source>
        <dbReference type="SAM" id="SignalP"/>
    </source>
</evidence>